<evidence type="ECO:0000259" key="1">
    <source>
        <dbReference type="Pfam" id="PF17919"/>
    </source>
</evidence>
<feature type="non-terminal residue" evidence="2">
    <location>
        <position position="171"/>
    </location>
</feature>
<name>A0A0C9TQI4_SPHS4</name>
<dbReference type="Gene3D" id="3.30.70.270">
    <property type="match status" value="1"/>
</dbReference>
<sequence>GVCLSREGVTNNPAKTAPILLWPTPTTASEVLSFLSTLSYFRPSMHCFAEEAELLYRLTRGIHRETEQWDKSQERTFAKLKGMLTSAPARKPPKHGQLFIVRVNACKIGFGAFLAQEHTEIAPDGSTIKKLHPIAFASRLNHPSEHHQHSFVLELAAAKYALEQFRKYILG</sequence>
<evidence type="ECO:0000313" key="2">
    <source>
        <dbReference type="EMBL" id="KIJ24209.1"/>
    </source>
</evidence>
<dbReference type="PANTHER" id="PTHR34072">
    <property type="entry name" value="ENZYMATIC POLYPROTEIN-RELATED"/>
    <property type="match status" value="1"/>
</dbReference>
<dbReference type="EMBL" id="KN837516">
    <property type="protein sequence ID" value="KIJ24209.1"/>
    <property type="molecule type" value="Genomic_DNA"/>
</dbReference>
<dbReference type="SUPFAM" id="SSF56672">
    <property type="entry name" value="DNA/RNA polymerases"/>
    <property type="match status" value="1"/>
</dbReference>
<dbReference type="Pfam" id="PF17919">
    <property type="entry name" value="RT_RNaseH_2"/>
    <property type="match status" value="1"/>
</dbReference>
<reference evidence="2 3" key="1">
    <citation type="submission" date="2014-06" db="EMBL/GenBank/DDBJ databases">
        <title>Evolutionary Origins and Diversification of the Mycorrhizal Mutualists.</title>
        <authorList>
            <consortium name="DOE Joint Genome Institute"/>
            <consortium name="Mycorrhizal Genomics Consortium"/>
            <person name="Kohler A."/>
            <person name="Kuo A."/>
            <person name="Nagy L.G."/>
            <person name="Floudas D."/>
            <person name="Copeland A."/>
            <person name="Barry K.W."/>
            <person name="Cichocki N."/>
            <person name="Veneault-Fourrey C."/>
            <person name="LaButti K."/>
            <person name="Lindquist E.A."/>
            <person name="Lipzen A."/>
            <person name="Lundell T."/>
            <person name="Morin E."/>
            <person name="Murat C."/>
            <person name="Riley R."/>
            <person name="Ohm R."/>
            <person name="Sun H."/>
            <person name="Tunlid A."/>
            <person name="Henrissat B."/>
            <person name="Grigoriev I.V."/>
            <person name="Hibbett D.S."/>
            <person name="Martin F."/>
        </authorList>
    </citation>
    <scope>NUCLEOTIDE SEQUENCE [LARGE SCALE GENOMIC DNA]</scope>
    <source>
        <strain evidence="2 3">SS14</strain>
    </source>
</reference>
<keyword evidence="3" id="KW-1185">Reference proteome</keyword>
<evidence type="ECO:0000313" key="3">
    <source>
        <dbReference type="Proteomes" id="UP000054279"/>
    </source>
</evidence>
<dbReference type="Proteomes" id="UP000054279">
    <property type="component" value="Unassembled WGS sequence"/>
</dbReference>
<feature type="domain" description="Reverse transcriptase/retrotransposon-derived protein RNase H-like" evidence="1">
    <location>
        <begin position="69"/>
        <end position="171"/>
    </location>
</feature>
<organism evidence="2 3">
    <name type="scientific">Sphaerobolus stellatus (strain SS14)</name>
    <dbReference type="NCBI Taxonomy" id="990650"/>
    <lineage>
        <taxon>Eukaryota</taxon>
        <taxon>Fungi</taxon>
        <taxon>Dikarya</taxon>
        <taxon>Basidiomycota</taxon>
        <taxon>Agaricomycotina</taxon>
        <taxon>Agaricomycetes</taxon>
        <taxon>Phallomycetidae</taxon>
        <taxon>Geastrales</taxon>
        <taxon>Sphaerobolaceae</taxon>
        <taxon>Sphaerobolus</taxon>
    </lineage>
</organism>
<gene>
    <name evidence="2" type="ORF">M422DRAFT_134170</name>
</gene>
<dbReference type="InterPro" id="IPR043502">
    <property type="entry name" value="DNA/RNA_pol_sf"/>
</dbReference>
<dbReference type="OrthoDB" id="415724at2759"/>
<protein>
    <recommendedName>
        <fullName evidence="1">Reverse transcriptase/retrotransposon-derived protein RNase H-like domain-containing protein</fullName>
    </recommendedName>
</protein>
<feature type="non-terminal residue" evidence="2">
    <location>
        <position position="1"/>
    </location>
</feature>
<dbReference type="HOGENOM" id="CLU_1566696_0_0_1"/>
<accession>A0A0C9TQI4</accession>
<dbReference type="AlphaFoldDB" id="A0A0C9TQI4"/>
<dbReference type="InterPro" id="IPR041577">
    <property type="entry name" value="RT_RNaseH_2"/>
</dbReference>
<proteinExistence type="predicted"/>
<dbReference type="InterPro" id="IPR043128">
    <property type="entry name" value="Rev_trsase/Diguanyl_cyclase"/>
</dbReference>